<evidence type="ECO:0000256" key="1">
    <source>
        <dbReference type="ARBA" id="ARBA00022598"/>
    </source>
</evidence>
<dbReference type="Pfam" id="PF00152">
    <property type="entry name" value="tRNA-synt_2"/>
    <property type="match status" value="1"/>
</dbReference>
<dbReference type="PROSITE" id="PS50862">
    <property type="entry name" value="AA_TRNA_LIGASE_II"/>
    <property type="match status" value="1"/>
</dbReference>
<dbReference type="EMBL" id="PCWN01000002">
    <property type="protein sequence ID" value="PIR04470.1"/>
    <property type="molecule type" value="Genomic_DNA"/>
</dbReference>
<evidence type="ECO:0000259" key="4">
    <source>
        <dbReference type="PROSITE" id="PS50862"/>
    </source>
</evidence>
<evidence type="ECO:0000256" key="2">
    <source>
        <dbReference type="ARBA" id="ARBA00022741"/>
    </source>
</evidence>
<keyword evidence="3" id="KW-0067">ATP-binding</keyword>
<keyword evidence="2" id="KW-0547">Nucleotide-binding</keyword>
<dbReference type="GO" id="GO:0000049">
    <property type="term" value="F:tRNA binding"/>
    <property type="evidence" value="ECO:0007669"/>
    <property type="project" value="TreeGrafter"/>
</dbReference>
<name>A0A2H0N6D6_9BACT</name>
<dbReference type="PANTHER" id="PTHR42918:SF6">
    <property type="entry name" value="ELONGATION FACTOR P--(R)-BETA-LYSINE LIGASE"/>
    <property type="match status" value="1"/>
</dbReference>
<organism evidence="5 6">
    <name type="scientific">Candidatus Magasanikbacteria bacterium CG11_big_fil_rev_8_21_14_0_20_39_34</name>
    <dbReference type="NCBI Taxonomy" id="1974653"/>
    <lineage>
        <taxon>Bacteria</taxon>
        <taxon>Candidatus Magasanikiibacteriota</taxon>
    </lineage>
</organism>
<dbReference type="InterPro" id="IPR045864">
    <property type="entry name" value="aa-tRNA-synth_II/BPL/LPL"/>
</dbReference>
<dbReference type="PANTHER" id="PTHR42918">
    <property type="entry name" value="LYSYL-TRNA SYNTHETASE"/>
    <property type="match status" value="1"/>
</dbReference>
<evidence type="ECO:0000313" key="6">
    <source>
        <dbReference type="Proteomes" id="UP000229600"/>
    </source>
</evidence>
<gene>
    <name evidence="5" type="ORF">COV59_00630</name>
</gene>
<dbReference type="GO" id="GO:0005829">
    <property type="term" value="C:cytosol"/>
    <property type="evidence" value="ECO:0007669"/>
    <property type="project" value="TreeGrafter"/>
</dbReference>
<reference evidence="5 6" key="1">
    <citation type="submission" date="2017-09" db="EMBL/GenBank/DDBJ databases">
        <title>Depth-based differentiation of microbial function through sediment-hosted aquifers and enrichment of novel symbionts in the deep terrestrial subsurface.</title>
        <authorList>
            <person name="Probst A.J."/>
            <person name="Ladd B."/>
            <person name="Jarett J.K."/>
            <person name="Geller-Mcgrath D.E."/>
            <person name="Sieber C.M."/>
            <person name="Emerson J.B."/>
            <person name="Anantharaman K."/>
            <person name="Thomas B.C."/>
            <person name="Malmstrom R."/>
            <person name="Stieglmeier M."/>
            <person name="Klingl A."/>
            <person name="Woyke T."/>
            <person name="Ryan C.M."/>
            <person name="Banfield J.F."/>
        </authorList>
    </citation>
    <scope>NUCLEOTIDE SEQUENCE [LARGE SCALE GENOMIC DNA]</scope>
    <source>
        <strain evidence="5">CG11_big_fil_rev_8_21_14_0_20_39_34</strain>
    </source>
</reference>
<sequence>MKHLEHLKNNKTFLEMRFELLKLTRQFFWSENFVEVETPTLLSTPGQEPYLSPMEVTMHDDNGKPFQAFLHTSPEYTLKKLLASDICEDNKKPNDYFFLGKCFRDYESFGGTHNPEFTMIEWYRCGVEDVMALAEDIRRLLLYVEKGLEKKFQREIPKLSEAMIMCSMKELWMKIIGVNLDDYLDVTSLSLLCKERGYKVGEDESYEDLFYRIFLSEIENTFLEDQVLFLHTYPAEMAALSQLCENNPGYAQRAEVYIGPLELANGFFELTDPQEQTSRFEQEQKQRKKLNKPVYPIDRDFISALGEIPSKEESKWGGIAGIALGFDRLTLALLSCKNIDNVLTLPASVLFDTDISEEEL</sequence>
<dbReference type="InterPro" id="IPR004364">
    <property type="entry name" value="Aa-tRNA-synt_II"/>
</dbReference>
<dbReference type="Proteomes" id="UP000229600">
    <property type="component" value="Unassembled WGS sequence"/>
</dbReference>
<dbReference type="SUPFAM" id="SSF55681">
    <property type="entry name" value="Class II aaRS and biotin synthetases"/>
    <property type="match status" value="1"/>
</dbReference>
<accession>A0A2H0N6D6</accession>
<dbReference type="GO" id="GO:0006430">
    <property type="term" value="P:lysyl-tRNA aminoacylation"/>
    <property type="evidence" value="ECO:0007669"/>
    <property type="project" value="TreeGrafter"/>
</dbReference>
<dbReference type="GO" id="GO:0005524">
    <property type="term" value="F:ATP binding"/>
    <property type="evidence" value="ECO:0007669"/>
    <property type="project" value="InterPro"/>
</dbReference>
<dbReference type="InterPro" id="IPR006195">
    <property type="entry name" value="aa-tRNA-synth_II"/>
</dbReference>
<protein>
    <recommendedName>
        <fullName evidence="4">Aminoacyl-transfer RNA synthetases class-II family profile domain-containing protein</fullName>
    </recommendedName>
</protein>
<evidence type="ECO:0000256" key="3">
    <source>
        <dbReference type="ARBA" id="ARBA00022840"/>
    </source>
</evidence>
<dbReference type="GO" id="GO:0004824">
    <property type="term" value="F:lysine-tRNA ligase activity"/>
    <property type="evidence" value="ECO:0007669"/>
    <property type="project" value="TreeGrafter"/>
</dbReference>
<feature type="domain" description="Aminoacyl-transfer RNA synthetases class-II family profile" evidence="4">
    <location>
        <begin position="14"/>
        <end position="346"/>
    </location>
</feature>
<proteinExistence type="predicted"/>
<dbReference type="AlphaFoldDB" id="A0A2H0N6D6"/>
<keyword evidence="1" id="KW-0436">Ligase</keyword>
<dbReference type="Gene3D" id="3.30.930.10">
    <property type="entry name" value="Bira Bifunctional Protein, Domain 2"/>
    <property type="match status" value="1"/>
</dbReference>
<evidence type="ECO:0000313" key="5">
    <source>
        <dbReference type="EMBL" id="PIR04470.1"/>
    </source>
</evidence>
<comment type="caution">
    <text evidence="5">The sequence shown here is derived from an EMBL/GenBank/DDBJ whole genome shotgun (WGS) entry which is preliminary data.</text>
</comment>